<feature type="domain" description="Integrase catalytic" evidence="1">
    <location>
        <begin position="195"/>
        <end position="361"/>
    </location>
</feature>
<protein>
    <submittedName>
        <fullName evidence="2">IS3 family transposase</fullName>
    </submittedName>
</protein>
<accession>A0A2U8WCD8</accession>
<dbReference type="EMBL" id="CP029550">
    <property type="protein sequence ID" value="AWN43844.1"/>
    <property type="molecule type" value="Genomic_DNA"/>
</dbReference>
<dbReference type="GO" id="GO:0006313">
    <property type="term" value="P:DNA transposition"/>
    <property type="evidence" value="ECO:0007669"/>
    <property type="project" value="InterPro"/>
</dbReference>
<dbReference type="GO" id="GO:0015074">
    <property type="term" value="P:DNA integration"/>
    <property type="evidence" value="ECO:0007669"/>
    <property type="project" value="InterPro"/>
</dbReference>
<evidence type="ECO:0000313" key="3">
    <source>
        <dbReference type="Proteomes" id="UP000245926"/>
    </source>
</evidence>
<dbReference type="InterPro" id="IPR048020">
    <property type="entry name" value="Transpos_IS3"/>
</dbReference>
<organism evidence="2 3">
    <name type="scientific">Methylobacterium durans</name>
    <dbReference type="NCBI Taxonomy" id="2202825"/>
    <lineage>
        <taxon>Bacteria</taxon>
        <taxon>Pseudomonadati</taxon>
        <taxon>Pseudomonadota</taxon>
        <taxon>Alphaproteobacteria</taxon>
        <taxon>Hyphomicrobiales</taxon>
        <taxon>Methylobacteriaceae</taxon>
        <taxon>Methylobacterium</taxon>
    </lineage>
</organism>
<evidence type="ECO:0000313" key="2">
    <source>
        <dbReference type="EMBL" id="AWN43844.1"/>
    </source>
</evidence>
<dbReference type="PROSITE" id="PS50994">
    <property type="entry name" value="INTEGRASE"/>
    <property type="match status" value="1"/>
</dbReference>
<dbReference type="Pfam" id="PF13683">
    <property type="entry name" value="rve_3"/>
    <property type="match status" value="1"/>
</dbReference>
<evidence type="ECO:0000259" key="1">
    <source>
        <dbReference type="PROSITE" id="PS50994"/>
    </source>
</evidence>
<dbReference type="InterPro" id="IPR036397">
    <property type="entry name" value="RNaseH_sf"/>
</dbReference>
<dbReference type="GO" id="GO:0004803">
    <property type="term" value="F:transposase activity"/>
    <property type="evidence" value="ECO:0007669"/>
    <property type="project" value="InterPro"/>
</dbReference>
<dbReference type="InterPro" id="IPR012337">
    <property type="entry name" value="RNaseH-like_sf"/>
</dbReference>
<gene>
    <name evidence="2" type="ORF">DK389_29135</name>
</gene>
<dbReference type="SUPFAM" id="SSF53098">
    <property type="entry name" value="Ribonuclease H-like"/>
    <property type="match status" value="1"/>
</dbReference>
<dbReference type="OrthoDB" id="9809060at2"/>
<keyword evidence="3" id="KW-1185">Reference proteome</keyword>
<dbReference type="Pfam" id="PF01527">
    <property type="entry name" value="HTH_Tnp_1"/>
    <property type="match status" value="1"/>
</dbReference>
<dbReference type="NCBIfam" id="NF033516">
    <property type="entry name" value="transpos_IS3"/>
    <property type="match status" value="1"/>
</dbReference>
<dbReference type="Proteomes" id="UP000245926">
    <property type="component" value="Chromosome"/>
</dbReference>
<dbReference type="InterPro" id="IPR025948">
    <property type="entry name" value="HTH-like_dom"/>
</dbReference>
<sequence>MPRKRFTNEQIAFALRQAENGAAVDEVCRKMGVSEPTFYRWKKQFVGMGVSEIRRLKQLEDENSKLKRLVADLTLDRSMLQDVLKRKLVRPAVRREVAGHLQGAYGISERRACQATGFGRSSQRYRKRSDPQVALRMRLKELAAARVRYGYRRLHILLRREGWKVNHKRTYRIYRDEGLSIRPKLPKRKRAWRYRQGRPAIGGPNEVWAMDFMSDRLFDGRPFRILTVVDCHTREALSLTPRANFRAYQVTEALDALVRLRGRPKSLRVDNGPEFAGRMLDQWAYLNGVEIDFSRPGKPTDNAYIESFNGRLRAECLNAAWFLSLADARERIEEWRCHYNEDRPHTALGGLTPRAFANQAVTARELA</sequence>
<dbReference type="InterPro" id="IPR009057">
    <property type="entry name" value="Homeodomain-like_sf"/>
</dbReference>
<dbReference type="GO" id="GO:0003677">
    <property type="term" value="F:DNA binding"/>
    <property type="evidence" value="ECO:0007669"/>
    <property type="project" value="InterPro"/>
</dbReference>
<dbReference type="PANTHER" id="PTHR47515">
    <property type="entry name" value="LOW CALCIUM RESPONSE LOCUS PROTEIN T"/>
    <property type="match status" value="1"/>
</dbReference>
<proteinExistence type="predicted"/>
<dbReference type="Gene3D" id="3.30.420.10">
    <property type="entry name" value="Ribonuclease H-like superfamily/Ribonuclease H"/>
    <property type="match status" value="1"/>
</dbReference>
<reference evidence="3" key="1">
    <citation type="submission" date="2018-05" db="EMBL/GenBank/DDBJ databases">
        <title>Complete Genome Sequence of Methylobacterium sp. 17SD2-17.</title>
        <authorList>
            <person name="Srinivasan S."/>
        </authorList>
    </citation>
    <scope>NUCLEOTIDE SEQUENCE [LARGE SCALE GENOMIC DNA]</scope>
    <source>
        <strain evidence="3">17SD2-17</strain>
    </source>
</reference>
<dbReference type="Pfam" id="PF13276">
    <property type="entry name" value="HTH_21"/>
    <property type="match status" value="1"/>
</dbReference>
<dbReference type="SUPFAM" id="SSF46689">
    <property type="entry name" value="Homeodomain-like"/>
    <property type="match status" value="1"/>
</dbReference>
<dbReference type="InterPro" id="IPR002514">
    <property type="entry name" value="Transposase_8"/>
</dbReference>
<dbReference type="PANTHER" id="PTHR47515:SF1">
    <property type="entry name" value="BLR2054 PROTEIN"/>
    <property type="match status" value="1"/>
</dbReference>
<dbReference type="InterPro" id="IPR001584">
    <property type="entry name" value="Integrase_cat-core"/>
</dbReference>
<dbReference type="AlphaFoldDB" id="A0A2U8WCD8"/>
<name>A0A2U8WCD8_9HYPH</name>
<dbReference type="RefSeq" id="WP_109895025.1">
    <property type="nucleotide sequence ID" value="NZ_CP029550.1"/>
</dbReference>
<dbReference type="KEGG" id="mets:DK389_29135"/>